<keyword evidence="11" id="KW-1185">Reference proteome</keyword>
<gene>
    <name evidence="10" type="ORF">INT76_10380</name>
</gene>
<dbReference type="PROSITE" id="PS50110">
    <property type="entry name" value="RESPONSE_REGULATORY"/>
    <property type="match status" value="1"/>
</dbReference>
<keyword evidence="2" id="KW-0902">Two-component regulatory system</keyword>
<dbReference type="Proteomes" id="UP000677616">
    <property type="component" value="Chromosome"/>
</dbReference>
<dbReference type="InterPro" id="IPR011006">
    <property type="entry name" value="CheY-like_superfamily"/>
</dbReference>
<protein>
    <submittedName>
        <fullName evidence="10">Response regulator transcription factor</fullName>
    </submittedName>
</protein>
<evidence type="ECO:0000256" key="2">
    <source>
        <dbReference type="ARBA" id="ARBA00023012"/>
    </source>
</evidence>
<evidence type="ECO:0000256" key="1">
    <source>
        <dbReference type="ARBA" id="ARBA00022553"/>
    </source>
</evidence>
<dbReference type="InterPro" id="IPR016032">
    <property type="entry name" value="Sig_transdc_resp-reg_C-effctor"/>
</dbReference>
<keyword evidence="1 6" id="KW-0597">Phosphoprotein</keyword>
<evidence type="ECO:0000259" key="9">
    <source>
        <dbReference type="PROSITE" id="PS51755"/>
    </source>
</evidence>
<keyword evidence="3" id="KW-0805">Transcription regulation</keyword>
<keyword evidence="5" id="KW-0804">Transcription</keyword>
<dbReference type="InterPro" id="IPR036388">
    <property type="entry name" value="WH-like_DNA-bd_sf"/>
</dbReference>
<evidence type="ECO:0000256" key="6">
    <source>
        <dbReference type="PROSITE-ProRule" id="PRU00169"/>
    </source>
</evidence>
<dbReference type="RefSeq" id="WP_212570554.1">
    <property type="nucleotide sequence ID" value="NZ_CP073084.1"/>
</dbReference>
<dbReference type="PROSITE" id="PS51755">
    <property type="entry name" value="OMPR_PHOB"/>
    <property type="match status" value="1"/>
</dbReference>
<organism evidence="10 11">
    <name type="scientific">Streptococcus oriscaviae</name>
    <dbReference type="NCBI Taxonomy" id="2781599"/>
    <lineage>
        <taxon>Bacteria</taxon>
        <taxon>Bacillati</taxon>
        <taxon>Bacillota</taxon>
        <taxon>Bacilli</taxon>
        <taxon>Lactobacillales</taxon>
        <taxon>Streptococcaceae</taxon>
        <taxon>Streptococcus</taxon>
    </lineage>
</organism>
<dbReference type="SMART" id="SM00862">
    <property type="entry name" value="Trans_reg_C"/>
    <property type="match status" value="1"/>
</dbReference>
<dbReference type="Gene3D" id="6.10.250.690">
    <property type="match status" value="1"/>
</dbReference>
<feature type="domain" description="OmpR/PhoB-type" evidence="9">
    <location>
        <begin position="126"/>
        <end position="225"/>
    </location>
</feature>
<dbReference type="PANTHER" id="PTHR48111">
    <property type="entry name" value="REGULATOR OF RPOS"/>
    <property type="match status" value="1"/>
</dbReference>
<keyword evidence="4 7" id="KW-0238">DNA-binding</keyword>
<evidence type="ECO:0000256" key="5">
    <source>
        <dbReference type="ARBA" id="ARBA00023163"/>
    </source>
</evidence>
<dbReference type="Pfam" id="PF00486">
    <property type="entry name" value="Trans_reg_C"/>
    <property type="match status" value="1"/>
</dbReference>
<dbReference type="InterPro" id="IPR039420">
    <property type="entry name" value="WalR-like"/>
</dbReference>
<evidence type="ECO:0000256" key="7">
    <source>
        <dbReference type="PROSITE-ProRule" id="PRU01091"/>
    </source>
</evidence>
<dbReference type="CDD" id="cd00383">
    <property type="entry name" value="trans_reg_C"/>
    <property type="match status" value="1"/>
</dbReference>
<dbReference type="SUPFAM" id="SSF52172">
    <property type="entry name" value="CheY-like"/>
    <property type="match status" value="1"/>
</dbReference>
<feature type="modified residue" description="4-aspartylphosphate" evidence="6">
    <location>
        <position position="53"/>
    </location>
</feature>
<evidence type="ECO:0000313" key="11">
    <source>
        <dbReference type="Proteomes" id="UP000677616"/>
    </source>
</evidence>
<feature type="domain" description="Response regulatory" evidence="8">
    <location>
        <begin position="4"/>
        <end position="118"/>
    </location>
</feature>
<sequence length="228" mass="25619">MTLKILLAEDEEQLSRVYAAALTHKGFEVTQAFNGQEAVDCARNQVFDVMILDIMMPEKTGLEALREIRSAGNRTHAIMLTAMAELEDKVTGLDAGADDYLTKPISLKELLARMDSLSRRLNQFSGQILEVGSVKLDVFQQEISVKNAIRLAGKETKLMEFFILNKDKPLSTQEIFNHVWGRDKEGDVDLGYVYIYVSYLRQKLRAIHADIEIIGEDGGDYCLVEVGD</sequence>
<evidence type="ECO:0000259" key="8">
    <source>
        <dbReference type="PROSITE" id="PS50110"/>
    </source>
</evidence>
<evidence type="ECO:0000313" key="10">
    <source>
        <dbReference type="EMBL" id="QUE54206.1"/>
    </source>
</evidence>
<accession>A0ABX7YK75</accession>
<evidence type="ECO:0000256" key="4">
    <source>
        <dbReference type="ARBA" id="ARBA00023125"/>
    </source>
</evidence>
<name>A0ABX7YK75_9STRE</name>
<feature type="DNA-binding region" description="OmpR/PhoB-type" evidence="7">
    <location>
        <begin position="126"/>
        <end position="225"/>
    </location>
</feature>
<dbReference type="Pfam" id="PF00072">
    <property type="entry name" value="Response_reg"/>
    <property type="match status" value="1"/>
</dbReference>
<dbReference type="Gene3D" id="1.10.10.10">
    <property type="entry name" value="Winged helix-like DNA-binding domain superfamily/Winged helix DNA-binding domain"/>
    <property type="match status" value="1"/>
</dbReference>
<dbReference type="SMART" id="SM00448">
    <property type="entry name" value="REC"/>
    <property type="match status" value="1"/>
</dbReference>
<proteinExistence type="predicted"/>
<dbReference type="PANTHER" id="PTHR48111:SF22">
    <property type="entry name" value="REGULATOR OF RPOS"/>
    <property type="match status" value="1"/>
</dbReference>
<dbReference type="EMBL" id="CP073084">
    <property type="protein sequence ID" value="QUE54206.1"/>
    <property type="molecule type" value="Genomic_DNA"/>
</dbReference>
<evidence type="ECO:0000256" key="3">
    <source>
        <dbReference type="ARBA" id="ARBA00023015"/>
    </source>
</evidence>
<dbReference type="InterPro" id="IPR001789">
    <property type="entry name" value="Sig_transdc_resp-reg_receiver"/>
</dbReference>
<reference evidence="10 11" key="1">
    <citation type="submission" date="2021-04" db="EMBL/GenBank/DDBJ databases">
        <title>Complete genome sequence of a novel Streptococcus species.</title>
        <authorList>
            <person name="Teng J.L.L."/>
        </authorList>
    </citation>
    <scope>NUCLEOTIDE SEQUENCE [LARGE SCALE GENOMIC DNA]</scope>
    <source>
        <strain evidence="10 11">HKU75</strain>
    </source>
</reference>
<dbReference type="SUPFAM" id="SSF46894">
    <property type="entry name" value="C-terminal effector domain of the bipartite response regulators"/>
    <property type="match status" value="1"/>
</dbReference>
<dbReference type="InterPro" id="IPR001867">
    <property type="entry name" value="OmpR/PhoB-type_DNA-bd"/>
</dbReference>
<dbReference type="Gene3D" id="3.40.50.2300">
    <property type="match status" value="1"/>
</dbReference>